<accession>W9JFA0</accession>
<dbReference type="Proteomes" id="UP000030766">
    <property type="component" value="Unassembled WGS sequence"/>
</dbReference>
<dbReference type="HOGENOM" id="CLU_2757854_0_0_1"/>
<name>W9JFA0_FUSOX</name>
<organism evidence="1">
    <name type="scientific">Fusarium oxysporum Fo47</name>
    <dbReference type="NCBI Taxonomy" id="660027"/>
    <lineage>
        <taxon>Eukaryota</taxon>
        <taxon>Fungi</taxon>
        <taxon>Dikarya</taxon>
        <taxon>Ascomycota</taxon>
        <taxon>Pezizomycotina</taxon>
        <taxon>Sordariomycetes</taxon>
        <taxon>Hypocreomycetidae</taxon>
        <taxon>Hypocreales</taxon>
        <taxon>Nectriaceae</taxon>
        <taxon>Fusarium</taxon>
        <taxon>Fusarium oxysporum species complex</taxon>
    </lineage>
</organism>
<dbReference type="EMBL" id="JH717934">
    <property type="protein sequence ID" value="EWZ28148.1"/>
    <property type="molecule type" value="Genomic_DNA"/>
</dbReference>
<gene>
    <name evidence="1" type="ORF">FOZG_18164</name>
</gene>
<proteinExistence type="predicted"/>
<reference evidence="1" key="1">
    <citation type="submission" date="2011-06" db="EMBL/GenBank/DDBJ databases">
        <title>The Genome Sequence of Fusarium oxysporum Fo47.</title>
        <authorList>
            <consortium name="The Broad Institute Genome Sequencing Platform"/>
            <person name="Ma L.-J."/>
            <person name="Gale L.R."/>
            <person name="Schwartz D.C."/>
            <person name="Zhou S."/>
            <person name="Corby-Kistler H."/>
            <person name="Young S.K."/>
            <person name="Zeng Q."/>
            <person name="Gargeya S."/>
            <person name="Fitzgerald M."/>
            <person name="Haas B."/>
            <person name="Abouelleil A."/>
            <person name="Alvarado L."/>
            <person name="Arachchi H.M."/>
            <person name="Berlin A."/>
            <person name="Brown A."/>
            <person name="Chapman S.B."/>
            <person name="Chen Z."/>
            <person name="Dunbar C."/>
            <person name="Freedman E."/>
            <person name="Gearin G."/>
            <person name="Gellesch M."/>
            <person name="Goldberg J."/>
            <person name="Griggs A."/>
            <person name="Gujja S."/>
            <person name="Heiman D."/>
            <person name="Howarth C."/>
            <person name="Larson L."/>
            <person name="Lui A."/>
            <person name="MacDonald P.J.P."/>
            <person name="Mehta T."/>
            <person name="Montmayeur A."/>
            <person name="Murphy C."/>
            <person name="Neiman D."/>
            <person name="Pearson M."/>
            <person name="Priest M."/>
            <person name="Roberts A."/>
            <person name="Saif S."/>
            <person name="Shea T."/>
            <person name="Shenoy N."/>
            <person name="Sisk P."/>
            <person name="Stolte C."/>
            <person name="Sykes S."/>
            <person name="Wortman J."/>
            <person name="Nusbaum C."/>
            <person name="Birren B."/>
        </authorList>
    </citation>
    <scope>NUCLEOTIDE SEQUENCE [LARGE SCALE GENOMIC DNA]</scope>
    <source>
        <strain evidence="1">Fo47</strain>
    </source>
</reference>
<reference evidence="1" key="2">
    <citation type="submission" date="2012-06" db="EMBL/GenBank/DDBJ databases">
        <title>Annotation of the Genome Sequence of Fusarium oxysporum Fo47.</title>
        <authorList>
            <consortium name="The Broad Institute Genomics Platform"/>
            <person name="Ma L.-J."/>
            <person name="Corby-Kistler H."/>
            <person name="Broz K."/>
            <person name="Gale L.R."/>
            <person name="Jonkers W."/>
            <person name="O'Donnell K."/>
            <person name="Ploetz R."/>
            <person name="Steinberg C."/>
            <person name="Schwartz D.C."/>
            <person name="VanEtten H."/>
            <person name="Zhou S."/>
            <person name="Young S.K."/>
            <person name="Zeng Q."/>
            <person name="Gargeya S."/>
            <person name="Fitzgerald M."/>
            <person name="Abouelleil A."/>
            <person name="Alvarado L."/>
            <person name="Chapman S.B."/>
            <person name="Gainer-Dewar J."/>
            <person name="Goldberg J."/>
            <person name="Griggs A."/>
            <person name="Gujja S."/>
            <person name="Hansen M."/>
            <person name="Howarth C."/>
            <person name="Imamovic A."/>
            <person name="Ireland A."/>
            <person name="Larimer J."/>
            <person name="McCowan C."/>
            <person name="Murphy C."/>
            <person name="Pearson M."/>
            <person name="Poon T.W."/>
            <person name="Priest M."/>
            <person name="Roberts A."/>
            <person name="Saif S."/>
            <person name="Shea T."/>
            <person name="Sykes S."/>
            <person name="Wortman J."/>
            <person name="Nusbaum C."/>
            <person name="Birren B."/>
        </authorList>
    </citation>
    <scope>NUCLEOTIDE SEQUENCE</scope>
    <source>
        <strain evidence="1">Fo47</strain>
    </source>
</reference>
<sequence>MAHPIGPVTRQRDDKAELAYRSRFWPNIRRVEISLCMCGSSRLPQGGPGQMEGVVAPFVWP</sequence>
<evidence type="ECO:0000313" key="1">
    <source>
        <dbReference type="EMBL" id="EWZ28148.1"/>
    </source>
</evidence>
<dbReference type="VEuPathDB" id="FungiDB:FOZG_18164"/>
<protein>
    <submittedName>
        <fullName evidence="1">Uncharacterized protein</fullName>
    </submittedName>
</protein>
<dbReference type="AlphaFoldDB" id="W9JFA0"/>